<name>A0A9P8VVV7_9HYPO</name>
<dbReference type="EMBL" id="JAGPYM010000029">
    <property type="protein sequence ID" value="KAH6879497.1"/>
    <property type="molecule type" value="Genomic_DNA"/>
</dbReference>
<evidence type="ECO:0000313" key="1">
    <source>
        <dbReference type="EMBL" id="KAH6879497.1"/>
    </source>
</evidence>
<accession>A0A9P8VVV7</accession>
<reference evidence="1 2" key="1">
    <citation type="journal article" date="2021" name="Nat. Commun.">
        <title>Genetic determinants of endophytism in the Arabidopsis root mycobiome.</title>
        <authorList>
            <person name="Mesny F."/>
            <person name="Miyauchi S."/>
            <person name="Thiergart T."/>
            <person name="Pickel B."/>
            <person name="Atanasova L."/>
            <person name="Karlsson M."/>
            <person name="Huettel B."/>
            <person name="Barry K.W."/>
            <person name="Haridas S."/>
            <person name="Chen C."/>
            <person name="Bauer D."/>
            <person name="Andreopoulos W."/>
            <person name="Pangilinan J."/>
            <person name="LaButti K."/>
            <person name="Riley R."/>
            <person name="Lipzen A."/>
            <person name="Clum A."/>
            <person name="Drula E."/>
            <person name="Henrissat B."/>
            <person name="Kohler A."/>
            <person name="Grigoriev I.V."/>
            <person name="Martin F.M."/>
            <person name="Hacquard S."/>
        </authorList>
    </citation>
    <scope>NUCLEOTIDE SEQUENCE [LARGE SCALE GENOMIC DNA]</scope>
    <source>
        <strain evidence="1 2">MPI-CAGE-CH-0241</strain>
    </source>
</reference>
<protein>
    <recommendedName>
        <fullName evidence="3">NACHT domain-containing protein</fullName>
    </recommendedName>
</protein>
<comment type="caution">
    <text evidence="1">The sequence shown here is derived from an EMBL/GenBank/DDBJ whole genome shotgun (WGS) entry which is preliminary data.</text>
</comment>
<evidence type="ECO:0008006" key="3">
    <source>
        <dbReference type="Google" id="ProtNLM"/>
    </source>
</evidence>
<evidence type="ECO:0000313" key="2">
    <source>
        <dbReference type="Proteomes" id="UP000777438"/>
    </source>
</evidence>
<proteinExistence type="predicted"/>
<dbReference type="Proteomes" id="UP000777438">
    <property type="component" value="Unassembled WGS sequence"/>
</dbReference>
<dbReference type="OrthoDB" id="21416at2759"/>
<dbReference type="AlphaFoldDB" id="A0A9P8VVV7"/>
<organism evidence="1 2">
    <name type="scientific">Thelonectria olida</name>
    <dbReference type="NCBI Taxonomy" id="1576542"/>
    <lineage>
        <taxon>Eukaryota</taxon>
        <taxon>Fungi</taxon>
        <taxon>Dikarya</taxon>
        <taxon>Ascomycota</taxon>
        <taxon>Pezizomycotina</taxon>
        <taxon>Sordariomycetes</taxon>
        <taxon>Hypocreomycetidae</taxon>
        <taxon>Hypocreales</taxon>
        <taxon>Nectriaceae</taxon>
        <taxon>Thelonectria</taxon>
    </lineage>
</organism>
<keyword evidence="2" id="KW-1185">Reference proteome</keyword>
<gene>
    <name evidence="1" type="ORF">B0T10DRAFT_464535</name>
</gene>
<sequence>MSLLYDDIESDGDEFEGVGFNSEESGDDTVFIRRRDVRDFNPGNILPEPAAVTTIANKSALTSYHLRIFRLLRTALSHLPKAYILVDALGEMDQESLESLLQHFYELSQWHPLEVKLVMTSRPVAVVEKIARAVKVLDIRLDKQRVESDIAAYIQHRLSSSSIPPGSRSHVAKTIMGRCDAYFYMRGWRWTMSWGGPSRTFSQ</sequence>
<dbReference type="PANTHER" id="PTHR10039">
    <property type="entry name" value="AMELOGENIN"/>
    <property type="match status" value="1"/>
</dbReference>